<comment type="pathway">
    <text evidence="1">Glycan metabolism; L-arabinan degradation.</text>
</comment>
<gene>
    <name evidence="9" type="ORF">RS84_00857</name>
</gene>
<reference evidence="9 10" key="1">
    <citation type="submission" date="2015-02" db="EMBL/GenBank/DDBJ databases">
        <title>Draft genome sequences of ten Microbacterium spp. with emphasis on heavy metal contaminated environments.</title>
        <authorList>
            <person name="Corretto E."/>
        </authorList>
    </citation>
    <scope>NUCLEOTIDE SEQUENCE [LARGE SCALE GENOMIC DNA]</scope>
    <source>
        <strain evidence="9 10">SA35</strain>
    </source>
</reference>
<comment type="caution">
    <text evidence="9">The sequence shown here is derived from an EMBL/GenBank/DDBJ whole genome shotgun (WGS) entry which is preliminary data.</text>
</comment>
<organism evidence="9 10">
    <name type="scientific">Microbacterium hydrocarbonoxydans</name>
    <dbReference type="NCBI Taxonomy" id="273678"/>
    <lineage>
        <taxon>Bacteria</taxon>
        <taxon>Bacillati</taxon>
        <taxon>Actinomycetota</taxon>
        <taxon>Actinomycetes</taxon>
        <taxon>Micrococcales</taxon>
        <taxon>Microbacteriaceae</taxon>
        <taxon>Microbacterium</taxon>
    </lineage>
</organism>
<dbReference type="Pfam" id="PF04616">
    <property type="entry name" value="Glyco_hydro_43"/>
    <property type="match status" value="1"/>
</dbReference>
<dbReference type="PANTHER" id="PTHR43301:SF3">
    <property type="entry name" value="ARABINAN ENDO-1,5-ALPHA-L-ARABINOSIDASE A-RELATED"/>
    <property type="match status" value="1"/>
</dbReference>
<evidence type="ECO:0000256" key="2">
    <source>
        <dbReference type="ARBA" id="ARBA00009865"/>
    </source>
</evidence>
<dbReference type="STRING" id="273678.RS84_00857"/>
<dbReference type="Pfam" id="PF07532">
    <property type="entry name" value="Big_4"/>
    <property type="match status" value="1"/>
</dbReference>
<feature type="signal peptide" evidence="6">
    <location>
        <begin position="1"/>
        <end position="35"/>
    </location>
</feature>
<keyword evidence="4" id="KW-0326">Glycosidase</keyword>
<dbReference type="InterPro" id="IPR013320">
    <property type="entry name" value="ConA-like_dom_sf"/>
</dbReference>
<dbReference type="Proteomes" id="UP000033900">
    <property type="component" value="Unassembled WGS sequence"/>
</dbReference>
<comment type="similarity">
    <text evidence="2">Belongs to the glycosyl hydrolase 43 family.</text>
</comment>
<accession>A0A0M2HUU2</accession>
<dbReference type="Gene3D" id="2.60.120.200">
    <property type="match status" value="1"/>
</dbReference>
<feature type="domain" description="Atrophied bacterial Ig" evidence="8">
    <location>
        <begin position="279"/>
        <end position="350"/>
    </location>
</feature>
<name>A0A0M2HUU2_9MICO</name>
<sequence length="966" mass="97867">MTNLLAASARKTAAVIAAAATIVAIGAVSSHTASAAAEGPAPLIHYSFDSAAGGTVGDLSGNGYDGVIKQSGASVAGGQLTLPGGARATAGYLEIPTAGLVGKQQLTVSTWLTGRSGPANTAAAFIGAPVASGASYSSAYWLLNPTNPSGYVKSVLTNTVSATAPWGTEVGAGSTNAATSGIKTPAGLSLYTTVIDGVAGTLTTYVNGTQISAVPIARNISSFGSNLVSYLGRSTYNDPGWAGDVDDFAVYATALSASDVTSLYTGQALDRAVAGVTVPGSATSSFTLPTSSSGVSVSWASDNAAIQVSGGTATVTRPSAGSADAVATLTATFTVGGATTTRTYSVTVPAELSDQAKADADLAAVSISGAGDVRTALSVATAGANGSSLSWSVVSGTAVASIEEGVKAGSATVAITRPAGADATVVLAVTATVGAATASKQITLTVKQAPTASAEKEAYVWAFFTGEGAGAERVSLAASKGNDALRWNTLNDGEPIFTSTQGTTGLRDPFIIRSHEGDKFYMLATDLKVAGLAGGFTTAQISGSRAIEVWESTDLVNWSAQRHVEVSSAYAGNTWAPEAYWDDEIGRYVVFWASNLYPTTDVASRTAVTYNRMIYVTTDDFVTFSEPQIWSDVKRGTGLGLIDSTVAEHDGTYYRFTKDEASMTIREEKSTDLLATISGTLPGTSGAADEWTLVQEKIATGLPNGEPGGTYSSGEGPSIFPSNPGDVNGFDWYLFIDQPNYHGGPNHYIPFGSTDITNGASWQPLGSILRENLPQNSDGGKPRHGTVIPVTRAEYQTVLEGFAPEIAVTEVAPITASTRAGTAPVLPKATLTTASGATSTVDVSWEGVDPADYAAAGTFTVRGIAQDASRMPVTATVTVTPGISLDLSTRCVAGKVVVAATVANAGSAAAHVTVSSAYGEKVVDLAGGKSTTVTFSTRAASVASGSVQASVDGATVATAAYGSRTC</sequence>
<dbReference type="EMBL" id="JYJB01000006">
    <property type="protein sequence ID" value="KJL48690.1"/>
    <property type="molecule type" value="Genomic_DNA"/>
</dbReference>
<evidence type="ECO:0000313" key="10">
    <source>
        <dbReference type="Proteomes" id="UP000033900"/>
    </source>
</evidence>
<dbReference type="InterPro" id="IPR046780">
    <property type="entry name" value="aBig_2"/>
</dbReference>
<dbReference type="InterPro" id="IPR011081">
    <property type="entry name" value="Big_4"/>
</dbReference>
<feature type="chain" id="PRO_5018026101" evidence="6">
    <location>
        <begin position="36"/>
        <end position="966"/>
    </location>
</feature>
<dbReference type="Gene3D" id="2.115.10.20">
    <property type="entry name" value="Glycosyl hydrolase domain, family 43"/>
    <property type="match status" value="1"/>
</dbReference>
<dbReference type="AlphaFoldDB" id="A0A0M2HUU2"/>
<dbReference type="OrthoDB" id="9758923at2"/>
<evidence type="ECO:0000256" key="1">
    <source>
        <dbReference type="ARBA" id="ARBA00004834"/>
    </source>
</evidence>
<keyword evidence="10" id="KW-1185">Reference proteome</keyword>
<evidence type="ECO:0000259" key="8">
    <source>
        <dbReference type="Pfam" id="PF20578"/>
    </source>
</evidence>
<protein>
    <submittedName>
        <fullName evidence="9">Glycosyl hydrolases family 43</fullName>
    </submittedName>
</protein>
<proteinExistence type="inferred from homology"/>
<dbReference type="PATRIC" id="fig|273678.4.peg.852"/>
<dbReference type="RefSeq" id="WP_052676204.1">
    <property type="nucleotide sequence ID" value="NZ_JYJB01000006.1"/>
</dbReference>
<dbReference type="GO" id="GO:0004553">
    <property type="term" value="F:hydrolase activity, hydrolyzing O-glycosyl compounds"/>
    <property type="evidence" value="ECO:0007669"/>
    <property type="project" value="InterPro"/>
</dbReference>
<evidence type="ECO:0000256" key="5">
    <source>
        <dbReference type="SAM" id="MobiDB-lite"/>
    </source>
</evidence>
<dbReference type="InterPro" id="IPR023296">
    <property type="entry name" value="Glyco_hydro_beta-prop_sf"/>
</dbReference>
<dbReference type="GO" id="GO:0005975">
    <property type="term" value="P:carbohydrate metabolic process"/>
    <property type="evidence" value="ECO:0007669"/>
    <property type="project" value="InterPro"/>
</dbReference>
<keyword evidence="3 9" id="KW-0378">Hydrolase</keyword>
<evidence type="ECO:0000313" key="9">
    <source>
        <dbReference type="EMBL" id="KJL48690.1"/>
    </source>
</evidence>
<evidence type="ECO:0000256" key="3">
    <source>
        <dbReference type="ARBA" id="ARBA00022801"/>
    </source>
</evidence>
<dbReference type="SUPFAM" id="SSF75005">
    <property type="entry name" value="Arabinanase/levansucrase/invertase"/>
    <property type="match status" value="1"/>
</dbReference>
<dbReference type="PANTHER" id="PTHR43301">
    <property type="entry name" value="ARABINAN ENDO-1,5-ALPHA-L-ARABINOSIDASE"/>
    <property type="match status" value="1"/>
</dbReference>
<dbReference type="Pfam" id="PF20578">
    <property type="entry name" value="aBig_2"/>
    <property type="match status" value="1"/>
</dbReference>
<feature type="domain" description="Bacterial Ig-like" evidence="7">
    <location>
        <begin position="812"/>
        <end position="866"/>
    </location>
</feature>
<dbReference type="Pfam" id="PF13385">
    <property type="entry name" value="Laminin_G_3"/>
    <property type="match status" value="1"/>
</dbReference>
<keyword evidence="6" id="KW-0732">Signal</keyword>
<dbReference type="SUPFAM" id="SSF49899">
    <property type="entry name" value="Concanavalin A-like lectins/glucanases"/>
    <property type="match status" value="1"/>
</dbReference>
<dbReference type="CDD" id="cd08983">
    <property type="entry name" value="GH43_Bt3655-like"/>
    <property type="match status" value="1"/>
</dbReference>
<evidence type="ECO:0000256" key="6">
    <source>
        <dbReference type="SAM" id="SignalP"/>
    </source>
</evidence>
<evidence type="ECO:0000259" key="7">
    <source>
        <dbReference type="Pfam" id="PF07532"/>
    </source>
</evidence>
<dbReference type="InterPro" id="IPR050727">
    <property type="entry name" value="GH43_arabinanases"/>
</dbReference>
<feature type="region of interest" description="Disordered" evidence="5">
    <location>
        <begin position="702"/>
        <end position="722"/>
    </location>
</feature>
<evidence type="ECO:0000256" key="4">
    <source>
        <dbReference type="ARBA" id="ARBA00023295"/>
    </source>
</evidence>
<dbReference type="InterPro" id="IPR006710">
    <property type="entry name" value="Glyco_hydro_43"/>
</dbReference>